<dbReference type="Proteomes" id="UP000887568">
    <property type="component" value="Unplaced"/>
</dbReference>
<dbReference type="AlphaFoldDB" id="A0A914B5S4"/>
<sequence>MTVLKASRAGRRRGRSSSATPSAAGLKAGPTKSSRASSQSRSRAKQSPPRKSHVHRLKSSRVKTSVSGVRRSTRARGHHKFKLRNRTTLGHPPTTEKPSPRPTSASSRPKLRRTPPFTRLSSLPASSHYFLRSSSSTKTVPRSPGRRRIAFAGDLTRYSLRSLTGKKRERSWDSSASDSLVSRPPGTRARSIRLSNRDSSQREDTAHPQGKKRKMLPQPRPPPNTPCSSPETPTTPPSKRARSSPVLRAKSTGRKPLPRRVPASRSGTKRRRSGRNQPKENDGPSAKRHRRNDDILTDLKSRLDAIRAASGKRDRVALPTVHRRRQGAPRSSKNAVSVIAVARKLKRQLAEATPTICDMSLRNGKIKLN</sequence>
<feature type="compositionally biased region" description="Basic residues" evidence="1">
    <location>
        <begin position="42"/>
        <end position="61"/>
    </location>
</feature>
<organism evidence="2 3">
    <name type="scientific">Patiria miniata</name>
    <name type="common">Bat star</name>
    <name type="synonym">Asterina miniata</name>
    <dbReference type="NCBI Taxonomy" id="46514"/>
    <lineage>
        <taxon>Eukaryota</taxon>
        <taxon>Metazoa</taxon>
        <taxon>Echinodermata</taxon>
        <taxon>Eleutherozoa</taxon>
        <taxon>Asterozoa</taxon>
        <taxon>Asteroidea</taxon>
        <taxon>Valvatacea</taxon>
        <taxon>Valvatida</taxon>
        <taxon>Asterinidae</taxon>
        <taxon>Patiria</taxon>
    </lineage>
</organism>
<feature type="region of interest" description="Disordered" evidence="1">
    <location>
        <begin position="1"/>
        <end position="294"/>
    </location>
</feature>
<keyword evidence="3" id="KW-1185">Reference proteome</keyword>
<name>A0A914B5S4_PATMI</name>
<evidence type="ECO:0000313" key="3">
    <source>
        <dbReference type="Proteomes" id="UP000887568"/>
    </source>
</evidence>
<dbReference type="EnsemblMetazoa" id="XM_038215366.1">
    <property type="protein sequence ID" value="XP_038071294.1"/>
    <property type="gene ID" value="LOC119740156"/>
</dbReference>
<feature type="compositionally biased region" description="Low complexity" evidence="1">
    <location>
        <begin position="173"/>
        <end position="182"/>
    </location>
</feature>
<accession>A0A914B5S4</accession>
<dbReference type="GeneID" id="119740156"/>
<feature type="compositionally biased region" description="Basic and acidic residues" evidence="1">
    <location>
        <begin position="195"/>
        <end position="206"/>
    </location>
</feature>
<proteinExistence type="predicted"/>
<dbReference type="RefSeq" id="XP_038071294.1">
    <property type="nucleotide sequence ID" value="XM_038215366.1"/>
</dbReference>
<dbReference type="OMA" id="EATPTIC"/>
<reference evidence="2" key="1">
    <citation type="submission" date="2022-11" db="UniProtKB">
        <authorList>
            <consortium name="EnsemblMetazoa"/>
        </authorList>
    </citation>
    <scope>IDENTIFICATION</scope>
</reference>
<evidence type="ECO:0000313" key="2">
    <source>
        <dbReference type="EnsemblMetazoa" id="XP_038071294.1"/>
    </source>
</evidence>
<feature type="compositionally biased region" description="Basic residues" evidence="1">
    <location>
        <begin position="71"/>
        <end position="85"/>
    </location>
</feature>
<evidence type="ECO:0000256" key="1">
    <source>
        <dbReference type="SAM" id="MobiDB-lite"/>
    </source>
</evidence>
<dbReference type="OrthoDB" id="10580641at2759"/>
<protein>
    <submittedName>
        <fullName evidence="2">Uncharacterized protein</fullName>
    </submittedName>
</protein>
<feature type="compositionally biased region" description="Low complexity" evidence="1">
    <location>
        <begin position="16"/>
        <end position="25"/>
    </location>
</feature>